<proteinExistence type="predicted"/>
<dbReference type="Proteomes" id="UP000029452">
    <property type="component" value="Unassembled WGS sequence"/>
</dbReference>
<organism evidence="1 2">
    <name type="scientific">Leptospirillum ferriphilum</name>
    <dbReference type="NCBI Taxonomy" id="178606"/>
    <lineage>
        <taxon>Bacteria</taxon>
        <taxon>Pseudomonadati</taxon>
        <taxon>Nitrospirota</taxon>
        <taxon>Nitrospiria</taxon>
        <taxon>Nitrospirales</taxon>
        <taxon>Nitrospiraceae</taxon>
        <taxon>Leptospirillum</taxon>
    </lineage>
</organism>
<name>A0A094W9M0_9BACT</name>
<accession>A0A094W9M0</accession>
<gene>
    <name evidence="1" type="ORF">LptCag_1900</name>
</gene>
<protein>
    <submittedName>
        <fullName evidence="1">Uncharacterized protein</fullName>
    </submittedName>
</protein>
<comment type="caution">
    <text evidence="1">The sequence shown here is derived from an EMBL/GenBank/DDBJ whole genome shotgun (WGS) entry which is preliminary data.</text>
</comment>
<dbReference type="AlphaFoldDB" id="A0A094W9M0"/>
<dbReference type="EMBL" id="JPGK01000008">
    <property type="protein sequence ID" value="KGA93205.1"/>
    <property type="molecule type" value="Genomic_DNA"/>
</dbReference>
<evidence type="ECO:0000313" key="1">
    <source>
        <dbReference type="EMBL" id="KGA93205.1"/>
    </source>
</evidence>
<sequence length="37" mass="4226">MLTFFPFASVISTSPWISYGPFLKHFTTVFSMESSFS</sequence>
<dbReference type="PATRIC" id="fig|178606.4.peg.2154"/>
<evidence type="ECO:0000313" key="2">
    <source>
        <dbReference type="Proteomes" id="UP000029452"/>
    </source>
</evidence>
<reference evidence="1 2" key="1">
    <citation type="submission" date="2014-06" db="EMBL/GenBank/DDBJ databases">
        <title>Draft genome sequence of iron oxidizing acidophile Leptospirillum ferriphilum DSM14647.</title>
        <authorList>
            <person name="Cardenas J.P."/>
            <person name="Lazcano M."/>
            <person name="Ossandon F.J."/>
            <person name="Corbett M."/>
            <person name="Holmes D.S."/>
            <person name="Watkin E."/>
        </authorList>
    </citation>
    <scope>NUCLEOTIDE SEQUENCE [LARGE SCALE GENOMIC DNA]</scope>
    <source>
        <strain evidence="1 2">DSM 14647</strain>
    </source>
</reference>